<dbReference type="AlphaFoldDB" id="A0A0M9FTR6"/>
<dbReference type="Proteomes" id="UP000037923">
    <property type="component" value="Unassembled WGS sequence"/>
</dbReference>
<feature type="transmembrane region" description="Helical" evidence="2">
    <location>
        <begin position="330"/>
        <end position="352"/>
    </location>
</feature>
<keyword evidence="2" id="KW-0472">Membrane</keyword>
<dbReference type="EMBL" id="LGTL01000022">
    <property type="protein sequence ID" value="KPA75911.1"/>
    <property type="molecule type" value="Genomic_DNA"/>
</dbReference>
<dbReference type="OrthoDB" id="258050at2759"/>
<reference evidence="3 4" key="1">
    <citation type="submission" date="2015-07" db="EMBL/GenBank/DDBJ databases">
        <title>High-quality genome of monoxenous trypanosomatid Leptomonas pyrrhocoris.</title>
        <authorList>
            <person name="Flegontov P."/>
            <person name="Butenko A."/>
            <person name="Firsov S."/>
            <person name="Vlcek C."/>
            <person name="Logacheva M.D."/>
            <person name="Field M."/>
            <person name="Filatov D."/>
            <person name="Flegontova O."/>
            <person name="Gerasimov E."/>
            <person name="Jackson A.P."/>
            <person name="Kelly S."/>
            <person name="Opperdoes F."/>
            <person name="O'Reilly A."/>
            <person name="Votypka J."/>
            <person name="Yurchenko V."/>
            <person name="Lukes J."/>
        </authorList>
    </citation>
    <scope>NUCLEOTIDE SEQUENCE [LARGE SCALE GENOMIC DNA]</scope>
    <source>
        <strain evidence="3">H10</strain>
    </source>
</reference>
<feature type="transmembrane region" description="Helical" evidence="2">
    <location>
        <begin position="358"/>
        <end position="379"/>
    </location>
</feature>
<keyword evidence="4" id="KW-1185">Reference proteome</keyword>
<evidence type="ECO:0000256" key="2">
    <source>
        <dbReference type="SAM" id="Phobius"/>
    </source>
</evidence>
<keyword evidence="2" id="KW-0812">Transmembrane</keyword>
<dbReference type="EMBL" id="LGTL01000022">
    <property type="protein sequence ID" value="KPA75910.1"/>
    <property type="molecule type" value="Genomic_DNA"/>
</dbReference>
<dbReference type="PANTHER" id="PTHR33297:SF4">
    <property type="entry name" value="AMASTIN"/>
    <property type="match status" value="1"/>
</dbReference>
<keyword evidence="2" id="KW-1133">Transmembrane helix</keyword>
<feature type="region of interest" description="Disordered" evidence="1">
    <location>
        <begin position="1"/>
        <end position="65"/>
    </location>
</feature>
<feature type="transmembrane region" description="Helical" evidence="2">
    <location>
        <begin position="175"/>
        <end position="196"/>
    </location>
</feature>
<protein>
    <recommendedName>
        <fullName evidence="5">Amastin-like protein</fullName>
    </recommendedName>
</protein>
<dbReference type="RefSeq" id="XP_015654349.1">
    <property type="nucleotide sequence ID" value="XM_015806954.1"/>
</dbReference>
<feature type="transmembrane region" description="Helical" evidence="2">
    <location>
        <begin position="217"/>
        <end position="241"/>
    </location>
</feature>
<dbReference type="RefSeq" id="XP_015654350.1">
    <property type="nucleotide sequence ID" value="XM_015806955.1"/>
</dbReference>
<feature type="transmembrane region" description="Helical" evidence="2">
    <location>
        <begin position="261"/>
        <end position="283"/>
    </location>
</feature>
<proteinExistence type="predicted"/>
<dbReference type="VEuPathDB" id="TriTrypDB:LpyrH10_22_0410"/>
<gene>
    <name evidence="3" type="ORF">ABB37_08081</name>
</gene>
<comment type="caution">
    <text evidence="3">The sequence shown here is derived from an EMBL/GenBank/DDBJ whole genome shotgun (WGS) entry which is preliminary data.</text>
</comment>
<dbReference type="PANTHER" id="PTHR33297">
    <property type="entry name" value="AMASTIN-LIKE SURFACE PROTEIN-LIKE PROTEIN-RELATED"/>
    <property type="match status" value="1"/>
</dbReference>
<dbReference type="InterPro" id="IPR009944">
    <property type="entry name" value="Amastin"/>
</dbReference>
<evidence type="ECO:0000256" key="1">
    <source>
        <dbReference type="SAM" id="MobiDB-lite"/>
    </source>
</evidence>
<accession>A0A0M9FTR6</accession>
<evidence type="ECO:0000313" key="3">
    <source>
        <dbReference type="EMBL" id="KPA75910.1"/>
    </source>
</evidence>
<evidence type="ECO:0008006" key="5">
    <source>
        <dbReference type="Google" id="ProtNLM"/>
    </source>
</evidence>
<feature type="transmembrane region" description="Helical" evidence="2">
    <location>
        <begin position="148"/>
        <end position="169"/>
    </location>
</feature>
<feature type="compositionally biased region" description="Basic and acidic residues" evidence="1">
    <location>
        <begin position="1"/>
        <end position="46"/>
    </location>
</feature>
<dbReference type="Pfam" id="PF07344">
    <property type="entry name" value="Amastin"/>
    <property type="match status" value="2"/>
</dbReference>
<dbReference type="OMA" id="WPLSSYH"/>
<feature type="transmembrane region" description="Helical" evidence="2">
    <location>
        <begin position="418"/>
        <end position="437"/>
    </location>
</feature>
<dbReference type="GeneID" id="26908366"/>
<sequence>MSDKKDYPTEDEKAYPTEDKKESPAEEKNEYPTEEQQPQRENHEPHDEDGEEEASVCSSAAQDRKDLEECPGVDLRAVPEEHSGKVVLIFYVIFAFISFVFMLTASCPIPWLNDGKGRKWTVWKDVSGTKWKDYPCDHKRAMFQGMEAFAISGCVLSLICFIVGLLQLLGMGHMGVTLLFSFIDVMVLLTDWSLLVNQYHKYSCPGEEAYVARINRLNAGFALVFCSFGLMFIGTVALMYWMNETFSMSEIHHDKYRSGALLSTLVTGAVLTIATVGTAQTMFEQYYANYTLKVTFWHVEFYQRTTGLSEYWGLDAYHCSKFKNQMHAGAAFSIISDAFLFITLLCSVAAVFNRCCKWLAIGFGIASWVFLLICWAIVVGARYKTFCSSGVAPPLVGVPLNTVEQRVSFEGFVITEGLGMIISAWCAMTLNIIYLGVRG</sequence>
<name>A0A0M9FTR6_LEPPY</name>
<organism evidence="3 4">
    <name type="scientific">Leptomonas pyrrhocoris</name>
    <name type="common">Firebug parasite</name>
    <dbReference type="NCBI Taxonomy" id="157538"/>
    <lineage>
        <taxon>Eukaryota</taxon>
        <taxon>Discoba</taxon>
        <taxon>Euglenozoa</taxon>
        <taxon>Kinetoplastea</taxon>
        <taxon>Metakinetoplastina</taxon>
        <taxon>Trypanosomatida</taxon>
        <taxon>Trypanosomatidae</taxon>
        <taxon>Leishmaniinae</taxon>
        <taxon>Leptomonas</taxon>
    </lineage>
</organism>
<evidence type="ECO:0000313" key="4">
    <source>
        <dbReference type="Proteomes" id="UP000037923"/>
    </source>
</evidence>
<feature type="transmembrane region" description="Helical" evidence="2">
    <location>
        <begin position="88"/>
        <end position="112"/>
    </location>
</feature>